<gene>
    <name evidence="4" type="ORF">SAMN05444007_10450</name>
</gene>
<name>A0A1H6XKX9_9RHOB</name>
<dbReference type="Pfam" id="PF00106">
    <property type="entry name" value="adh_short"/>
    <property type="match status" value="1"/>
</dbReference>
<sequence>MREWSGKRYWLIGASEGLGAALAEVMSRAGVSLVLSARSADRLRDLAGRLPGRCEVVALDVTDADADAVRHAAEEVGEVDGVVYLAGVYWPMATQDWDFDKANAMADVNFTGLMRVMGAVVPAMVARDRGHLVITGSLSGFRGLPGAIGYSASKAGVMTLAESMYADLRKTGVEVQLVNPGFIRTRLTDKNDFAMPFIMDPEPAARIVFDHMGTAKFKRSFPALFSRVFRGAQFLPDWLYYRLFA</sequence>
<dbReference type="InterPro" id="IPR036291">
    <property type="entry name" value="NAD(P)-bd_dom_sf"/>
</dbReference>
<dbReference type="Proteomes" id="UP000199379">
    <property type="component" value="Unassembled WGS sequence"/>
</dbReference>
<dbReference type="PANTHER" id="PTHR44196">
    <property type="entry name" value="DEHYDROGENASE/REDUCTASE SDR FAMILY MEMBER 7B"/>
    <property type="match status" value="1"/>
</dbReference>
<evidence type="ECO:0000313" key="5">
    <source>
        <dbReference type="Proteomes" id="UP000199379"/>
    </source>
</evidence>
<evidence type="ECO:0000259" key="3">
    <source>
        <dbReference type="SMART" id="SM00822"/>
    </source>
</evidence>
<dbReference type="EMBL" id="FNYD01000004">
    <property type="protein sequence ID" value="SEJ27407.1"/>
    <property type="molecule type" value="Genomic_DNA"/>
</dbReference>
<dbReference type="InterPro" id="IPR057326">
    <property type="entry name" value="KR_dom"/>
</dbReference>
<dbReference type="AlphaFoldDB" id="A0A1H6XKX9"/>
<keyword evidence="5" id="KW-1185">Reference proteome</keyword>
<proteinExistence type="inferred from homology"/>
<comment type="similarity">
    <text evidence="1">Belongs to the short-chain dehydrogenases/reductases (SDR) family.</text>
</comment>
<accession>A0A1H6XKX9</accession>
<evidence type="ECO:0000256" key="2">
    <source>
        <dbReference type="ARBA" id="ARBA00023002"/>
    </source>
</evidence>
<feature type="domain" description="Ketoreductase" evidence="3">
    <location>
        <begin position="7"/>
        <end position="186"/>
    </location>
</feature>
<dbReference type="GO" id="GO:0016020">
    <property type="term" value="C:membrane"/>
    <property type="evidence" value="ECO:0007669"/>
    <property type="project" value="TreeGrafter"/>
</dbReference>
<dbReference type="PRINTS" id="PR00081">
    <property type="entry name" value="GDHRDH"/>
</dbReference>
<organism evidence="4 5">
    <name type="scientific">Cribrihabitans marinus</name>
    <dbReference type="NCBI Taxonomy" id="1227549"/>
    <lineage>
        <taxon>Bacteria</taxon>
        <taxon>Pseudomonadati</taxon>
        <taxon>Pseudomonadota</taxon>
        <taxon>Alphaproteobacteria</taxon>
        <taxon>Rhodobacterales</taxon>
        <taxon>Paracoccaceae</taxon>
        <taxon>Cribrihabitans</taxon>
    </lineage>
</organism>
<dbReference type="Gene3D" id="3.40.50.720">
    <property type="entry name" value="NAD(P)-binding Rossmann-like Domain"/>
    <property type="match status" value="1"/>
</dbReference>
<dbReference type="OrthoDB" id="335726at2"/>
<dbReference type="InterPro" id="IPR002347">
    <property type="entry name" value="SDR_fam"/>
</dbReference>
<protein>
    <submittedName>
        <fullName evidence="4">Short-chain dehydrogenase</fullName>
    </submittedName>
</protein>
<dbReference type="RefSeq" id="WP_092364511.1">
    <property type="nucleotide sequence ID" value="NZ_BMGV01000004.1"/>
</dbReference>
<dbReference type="SUPFAM" id="SSF51735">
    <property type="entry name" value="NAD(P)-binding Rossmann-fold domains"/>
    <property type="match status" value="1"/>
</dbReference>
<evidence type="ECO:0000256" key="1">
    <source>
        <dbReference type="ARBA" id="ARBA00006484"/>
    </source>
</evidence>
<keyword evidence="2" id="KW-0560">Oxidoreductase</keyword>
<dbReference type="SMART" id="SM00822">
    <property type="entry name" value="PKS_KR"/>
    <property type="match status" value="1"/>
</dbReference>
<evidence type="ECO:0000313" key="4">
    <source>
        <dbReference type="EMBL" id="SEJ27407.1"/>
    </source>
</evidence>
<dbReference type="PANTHER" id="PTHR44196:SF1">
    <property type="entry name" value="DEHYDROGENASE_REDUCTASE SDR FAMILY MEMBER 7B"/>
    <property type="match status" value="1"/>
</dbReference>
<dbReference type="STRING" id="1227549.SAMN05444007_10450"/>
<dbReference type="GO" id="GO:0016491">
    <property type="term" value="F:oxidoreductase activity"/>
    <property type="evidence" value="ECO:0007669"/>
    <property type="project" value="UniProtKB-KW"/>
</dbReference>
<reference evidence="4 5" key="1">
    <citation type="submission" date="2016-10" db="EMBL/GenBank/DDBJ databases">
        <authorList>
            <person name="de Groot N.N."/>
        </authorList>
    </citation>
    <scope>NUCLEOTIDE SEQUENCE [LARGE SCALE GENOMIC DNA]</scope>
    <source>
        <strain evidence="4 5">DSM 29340</strain>
    </source>
</reference>